<keyword evidence="8 12" id="KW-0472">Membrane</keyword>
<evidence type="ECO:0000256" key="7">
    <source>
        <dbReference type="ARBA" id="ARBA00023065"/>
    </source>
</evidence>
<feature type="transmembrane region" description="Helical" evidence="12">
    <location>
        <begin position="105"/>
        <end position="126"/>
    </location>
</feature>
<dbReference type="AlphaFoldDB" id="A0A3E1KM35"/>
<organism evidence="14 15">
    <name type="scientific">Xanthomonas nasturtii</name>
    <dbReference type="NCBI Taxonomy" id="1843581"/>
    <lineage>
        <taxon>Bacteria</taxon>
        <taxon>Pseudomonadati</taxon>
        <taxon>Pseudomonadota</taxon>
        <taxon>Gammaproteobacteria</taxon>
        <taxon>Lysobacterales</taxon>
        <taxon>Lysobacteraceae</taxon>
        <taxon>Xanthomonas</taxon>
    </lineage>
</organism>
<keyword evidence="12" id="KW-0813">Transport</keyword>
<dbReference type="OrthoDB" id="9806299at2"/>
<keyword evidence="7 12" id="KW-0406">Ion transport</keyword>
<evidence type="ECO:0000256" key="9">
    <source>
        <dbReference type="ARBA" id="ARBA00023303"/>
    </source>
</evidence>
<dbReference type="GO" id="GO:0046872">
    <property type="term" value="F:metal ion binding"/>
    <property type="evidence" value="ECO:0007669"/>
    <property type="project" value="UniProtKB-KW"/>
</dbReference>
<comment type="subcellular location">
    <subcellularLocation>
        <location evidence="1 12">Cell membrane</location>
        <topology evidence="1 12">Multi-pass membrane protein</topology>
    </subcellularLocation>
</comment>
<dbReference type="GO" id="GO:0062054">
    <property type="term" value="F:fluoride channel activity"/>
    <property type="evidence" value="ECO:0007669"/>
    <property type="project" value="UniProtKB-UniRule"/>
</dbReference>
<dbReference type="EMBL" id="QUZM01000012">
    <property type="protein sequence ID" value="RFF40036.1"/>
    <property type="molecule type" value="Genomic_DNA"/>
</dbReference>
<evidence type="ECO:0000313" key="15">
    <source>
        <dbReference type="Proteomes" id="UP000259570"/>
    </source>
</evidence>
<dbReference type="PANTHER" id="PTHR28259:SF1">
    <property type="entry name" value="FLUORIDE EXPORT PROTEIN 1-RELATED"/>
    <property type="match status" value="1"/>
</dbReference>
<reference evidence="14 15" key="1">
    <citation type="submission" date="2018-08" db="EMBL/GenBank/DDBJ databases">
        <title>Genome sequencing of X. nasturtii WHRI 8984.</title>
        <authorList>
            <person name="Studholme D.J."/>
            <person name="Mchugh J."/>
            <person name="Vicente J."/>
        </authorList>
    </citation>
    <scope>NUCLEOTIDE SEQUENCE [LARGE SCALE GENOMIC DNA]</scope>
    <source>
        <strain evidence="14 15">WHRI 8984</strain>
    </source>
</reference>
<evidence type="ECO:0000256" key="8">
    <source>
        <dbReference type="ARBA" id="ARBA00023136"/>
    </source>
</evidence>
<evidence type="ECO:0000256" key="1">
    <source>
        <dbReference type="ARBA" id="ARBA00004651"/>
    </source>
</evidence>
<evidence type="ECO:0000256" key="12">
    <source>
        <dbReference type="HAMAP-Rule" id="MF_00454"/>
    </source>
</evidence>
<dbReference type="Proteomes" id="UP000259570">
    <property type="component" value="Unassembled WGS sequence"/>
</dbReference>
<accession>A0A3E1KM35</accession>
<feature type="binding site" evidence="12">
    <location>
        <position position="77"/>
    </location>
    <ligand>
        <name>Na(+)</name>
        <dbReference type="ChEBI" id="CHEBI:29101"/>
        <note>structural</note>
    </ligand>
</feature>
<feature type="transmembrane region" description="Helical" evidence="12">
    <location>
        <begin position="69"/>
        <end position="93"/>
    </location>
</feature>
<evidence type="ECO:0000256" key="3">
    <source>
        <dbReference type="ARBA" id="ARBA00022519"/>
    </source>
</evidence>
<evidence type="ECO:0000256" key="11">
    <source>
        <dbReference type="ARBA" id="ARBA00035585"/>
    </source>
</evidence>
<comment type="activity regulation">
    <text evidence="12">Na(+) is not transported, but it plays an essential structural role and its presence is essential for fluoride channel function.</text>
</comment>
<dbReference type="PANTHER" id="PTHR28259">
    <property type="entry name" value="FLUORIDE EXPORT PROTEIN 1-RELATED"/>
    <property type="match status" value="1"/>
</dbReference>
<dbReference type="GO" id="GO:0140114">
    <property type="term" value="P:cellular detoxification of fluoride"/>
    <property type="evidence" value="ECO:0007669"/>
    <property type="project" value="UniProtKB-UniRule"/>
</dbReference>
<keyword evidence="6 12" id="KW-0915">Sodium</keyword>
<evidence type="ECO:0000256" key="10">
    <source>
        <dbReference type="ARBA" id="ARBA00035120"/>
    </source>
</evidence>
<dbReference type="RefSeq" id="WP_116905592.1">
    <property type="nucleotide sequence ID" value="NZ_CP142084.2"/>
</dbReference>
<comment type="similarity">
    <text evidence="10 12">Belongs to the fluoride channel Fluc/FEX (TC 1.A.43) family.</text>
</comment>
<keyword evidence="16" id="KW-1185">Reference proteome</keyword>
<proteinExistence type="inferred from homology"/>
<feature type="transmembrane region" description="Helical" evidence="12">
    <location>
        <begin position="37"/>
        <end position="57"/>
    </location>
</feature>
<dbReference type="InterPro" id="IPR003691">
    <property type="entry name" value="FluC"/>
</dbReference>
<keyword evidence="2 12" id="KW-1003">Cell membrane</keyword>
<dbReference type="HAMAP" id="MF_00454">
    <property type="entry name" value="FluC"/>
    <property type="match status" value="1"/>
</dbReference>
<evidence type="ECO:0000313" key="13">
    <source>
        <dbReference type="EMBL" id="MCL1550872.1"/>
    </source>
</evidence>
<dbReference type="EMBL" id="JAMBED010000008">
    <property type="protein sequence ID" value="MCL1550872.1"/>
    <property type="molecule type" value="Genomic_DNA"/>
</dbReference>
<dbReference type="GeneID" id="97211585"/>
<dbReference type="Pfam" id="PF02537">
    <property type="entry name" value="CRCB"/>
    <property type="match status" value="1"/>
</dbReference>
<gene>
    <name evidence="12 14" type="primary">crcB</name>
    <name evidence="12" type="synonym">fluC</name>
    <name evidence="14" type="ORF">DZD52_08500</name>
    <name evidence="13" type="ORF">M3O51_05900</name>
</gene>
<name>A0A3E1KM35_9XANT</name>
<keyword evidence="12" id="KW-0479">Metal-binding</keyword>
<evidence type="ECO:0000313" key="14">
    <source>
        <dbReference type="EMBL" id="RFF40036.1"/>
    </source>
</evidence>
<dbReference type="Proteomes" id="UP001167357">
    <property type="component" value="Unassembled WGS sequence"/>
</dbReference>
<dbReference type="GO" id="GO:0005886">
    <property type="term" value="C:plasma membrane"/>
    <property type="evidence" value="ECO:0007669"/>
    <property type="project" value="UniProtKB-SubCell"/>
</dbReference>
<keyword evidence="3" id="KW-0997">Cell inner membrane</keyword>
<evidence type="ECO:0000256" key="4">
    <source>
        <dbReference type="ARBA" id="ARBA00022692"/>
    </source>
</evidence>
<feature type="binding site" evidence="12">
    <location>
        <position position="80"/>
    </location>
    <ligand>
        <name>Na(+)</name>
        <dbReference type="ChEBI" id="CHEBI:29101"/>
        <note>structural</note>
    </ligand>
</feature>
<comment type="catalytic activity">
    <reaction evidence="11">
        <text>fluoride(in) = fluoride(out)</text>
        <dbReference type="Rhea" id="RHEA:76159"/>
        <dbReference type="ChEBI" id="CHEBI:17051"/>
    </reaction>
    <physiologicalReaction direction="left-to-right" evidence="11">
        <dbReference type="Rhea" id="RHEA:76160"/>
    </physiologicalReaction>
</comment>
<evidence type="ECO:0000313" key="16">
    <source>
        <dbReference type="Proteomes" id="UP001167357"/>
    </source>
</evidence>
<comment type="function">
    <text evidence="12">Fluoride-specific ion channel. Important for reducing fluoride concentration in the cell, thus reducing its toxicity.</text>
</comment>
<evidence type="ECO:0000256" key="5">
    <source>
        <dbReference type="ARBA" id="ARBA00022989"/>
    </source>
</evidence>
<dbReference type="STRING" id="1843581.A7D16_12830"/>
<sequence>MTPIYTIAAISLGASLGAVSRYGLGLALNALFPPVPIGTLAANLMAAYVVGATIAYVGTVPGLSPLWRLFLITGLAGGLSTFSTFTAELFSLLREGRLGLSAAMLGLHVGGSLALLMLGMLTIGLLRKSSLGIAG</sequence>
<protein>
    <recommendedName>
        <fullName evidence="12">Fluoride-specific ion channel FluC</fullName>
    </recommendedName>
</protein>
<keyword evidence="4 12" id="KW-0812">Transmembrane</keyword>
<keyword evidence="5 12" id="KW-1133">Transmembrane helix</keyword>
<evidence type="ECO:0000256" key="6">
    <source>
        <dbReference type="ARBA" id="ARBA00023053"/>
    </source>
</evidence>
<comment type="caution">
    <text evidence="14">The sequence shown here is derived from an EMBL/GenBank/DDBJ whole genome shotgun (WGS) entry which is preliminary data.</text>
</comment>
<keyword evidence="9 12" id="KW-0407">Ion channel</keyword>
<dbReference type="NCBIfam" id="NF010792">
    <property type="entry name" value="PRK14196.1"/>
    <property type="match status" value="1"/>
</dbReference>
<evidence type="ECO:0000256" key="2">
    <source>
        <dbReference type="ARBA" id="ARBA00022475"/>
    </source>
</evidence>
<reference evidence="13" key="2">
    <citation type="submission" date="2022-04" db="EMBL/GenBank/DDBJ databases">
        <title>Genomic comparison of 19 strains of Xanthomonas nasturtii, a newly emerging watercress pathogen.</title>
        <authorList>
            <person name="Harrison J."/>
            <person name="Greer S."/>
            <person name="Hussain R."/>
            <person name="Lascelles D."/>
            <person name="Roberts M."/>
            <person name="Carter B."/>
            <person name="Bryning A."/>
            <person name="Carroll S."/>
            <person name="Aspin A."/>
            <person name="Cruz L."/>
            <person name="Cruz J."/>
            <person name="Grant M."/>
            <person name="Vicente J."/>
            <person name="Studholme D.J."/>
        </authorList>
    </citation>
    <scope>NUCLEOTIDE SEQUENCE</scope>
    <source>
        <strain evidence="13">10016B</strain>
    </source>
</reference>